<reference evidence="3" key="1">
    <citation type="submission" date="2025-08" db="UniProtKB">
        <authorList>
            <consortium name="RefSeq"/>
        </authorList>
    </citation>
    <scope>IDENTIFICATION</scope>
</reference>
<name>A0ABM4CI47_HYDVU</name>
<protein>
    <submittedName>
        <fullName evidence="3">Uncharacterized protein LOC100202453 isoform X4</fullName>
    </submittedName>
</protein>
<dbReference type="GeneID" id="100202453"/>
<dbReference type="Pfam" id="PF07534">
    <property type="entry name" value="TLD"/>
    <property type="match status" value="1"/>
</dbReference>
<keyword evidence="2" id="KW-1185">Reference proteome</keyword>
<evidence type="ECO:0000259" key="1">
    <source>
        <dbReference type="PROSITE" id="PS51886"/>
    </source>
</evidence>
<evidence type="ECO:0000313" key="2">
    <source>
        <dbReference type="Proteomes" id="UP001652625"/>
    </source>
</evidence>
<dbReference type="Proteomes" id="UP001652625">
    <property type="component" value="Chromosome 09"/>
</dbReference>
<sequence length="401" mass="45835">MGNSSKKASSLTKPSLDERLLKLFDKLCKYELLDQELFLEHFKSDDNKGKNNVGSYLFNWYFIDLLKASPISRKIFAERAQTILDYDLTLVFEDCCKYGILLAMDSCVILKEDVLICSMVESCLNGATCVSKKNVKSFLIDESFYIFAGFEAWLFEKFTGSPLKTNFEMLLLPTECESGNTMLTPTLLYFLCTRLPTCYIRMDNKFNDINKDAENEKFSWNLLYESNQHGLSLNRFKSKLMNYKSATITILKFVSGVVLILALDEPWRDGPDKYGGPYCQLIEVSPNLKVLETNSSMVYLKENSRSISTGLHIGCDTNSKVKIDKDLQCAELNYRNSVNEVLTRVETWGCGGVKAKRNQEDLKKWELNEIEKRKKVKLPGEWDTDKAILEMGGVCVSHSQR</sequence>
<dbReference type="PROSITE" id="PS51886">
    <property type="entry name" value="TLDC"/>
    <property type="match status" value="1"/>
</dbReference>
<proteinExistence type="predicted"/>
<organism evidence="2 3">
    <name type="scientific">Hydra vulgaris</name>
    <name type="common">Hydra</name>
    <name type="synonym">Hydra attenuata</name>
    <dbReference type="NCBI Taxonomy" id="6087"/>
    <lineage>
        <taxon>Eukaryota</taxon>
        <taxon>Metazoa</taxon>
        <taxon>Cnidaria</taxon>
        <taxon>Hydrozoa</taxon>
        <taxon>Hydroidolina</taxon>
        <taxon>Anthoathecata</taxon>
        <taxon>Aplanulata</taxon>
        <taxon>Hydridae</taxon>
        <taxon>Hydra</taxon>
    </lineage>
</organism>
<dbReference type="SMART" id="SM00584">
    <property type="entry name" value="TLDc"/>
    <property type="match status" value="1"/>
</dbReference>
<dbReference type="InterPro" id="IPR006571">
    <property type="entry name" value="TLDc_dom"/>
</dbReference>
<gene>
    <name evidence="3" type="primary">LOC100202453</name>
</gene>
<accession>A0ABM4CI47</accession>
<feature type="domain" description="TLDc" evidence="1">
    <location>
        <begin position="181"/>
        <end position="351"/>
    </location>
</feature>
<evidence type="ECO:0000313" key="3">
    <source>
        <dbReference type="RefSeq" id="XP_065661413.1"/>
    </source>
</evidence>
<dbReference type="RefSeq" id="XP_065661413.1">
    <property type="nucleotide sequence ID" value="XM_065805341.1"/>
</dbReference>